<protein>
    <recommendedName>
        <fullName evidence="2">histidine kinase</fullName>
        <ecNumber evidence="2">2.7.13.3</ecNumber>
    </recommendedName>
</protein>
<dbReference type="Pfam" id="PF00072">
    <property type="entry name" value="Response_reg"/>
    <property type="match status" value="1"/>
</dbReference>
<dbReference type="InterPro" id="IPR000014">
    <property type="entry name" value="PAS"/>
</dbReference>
<feature type="domain" description="PAS" evidence="7">
    <location>
        <begin position="180"/>
        <end position="207"/>
    </location>
</feature>
<dbReference type="AlphaFoldDB" id="A0A8J6UP86"/>
<keyword evidence="4" id="KW-0175">Coiled coil</keyword>
<dbReference type="Gene3D" id="3.30.565.10">
    <property type="entry name" value="Histidine kinase-like ATPase, C-terminal domain"/>
    <property type="match status" value="1"/>
</dbReference>
<dbReference type="SMART" id="SM00448">
    <property type="entry name" value="REC"/>
    <property type="match status" value="1"/>
</dbReference>
<dbReference type="EC" id="2.7.13.3" evidence="2"/>
<dbReference type="PANTHER" id="PTHR43065">
    <property type="entry name" value="SENSOR HISTIDINE KINASE"/>
    <property type="match status" value="1"/>
</dbReference>
<dbReference type="GO" id="GO:0000155">
    <property type="term" value="F:phosphorelay sensor kinase activity"/>
    <property type="evidence" value="ECO:0007669"/>
    <property type="project" value="InterPro"/>
</dbReference>
<dbReference type="InterPro" id="IPR036097">
    <property type="entry name" value="HisK_dim/P_sf"/>
</dbReference>
<dbReference type="CDD" id="cd00130">
    <property type="entry name" value="PAS"/>
    <property type="match status" value="2"/>
</dbReference>
<dbReference type="PROSITE" id="PS50109">
    <property type="entry name" value="HIS_KIN"/>
    <property type="match status" value="1"/>
</dbReference>
<evidence type="ECO:0000256" key="1">
    <source>
        <dbReference type="ARBA" id="ARBA00000085"/>
    </source>
</evidence>
<dbReference type="InterPro" id="IPR003594">
    <property type="entry name" value="HATPase_dom"/>
</dbReference>
<dbReference type="InterPro" id="IPR035965">
    <property type="entry name" value="PAS-like_dom_sf"/>
</dbReference>
<dbReference type="InterPro" id="IPR036890">
    <property type="entry name" value="HATPase_C_sf"/>
</dbReference>
<dbReference type="SUPFAM" id="SSF47384">
    <property type="entry name" value="Homodimeric domain of signal transducing histidine kinase"/>
    <property type="match status" value="1"/>
</dbReference>
<dbReference type="Gene3D" id="1.10.287.130">
    <property type="match status" value="1"/>
</dbReference>
<dbReference type="InterPro" id="IPR004358">
    <property type="entry name" value="Sig_transdc_His_kin-like_C"/>
</dbReference>
<reference evidence="8" key="1">
    <citation type="submission" date="2020-09" db="EMBL/GenBank/DDBJ databases">
        <title>Pelobacter alkaliphilus sp. nov., a novel anaerobic arsenate-reducing bacterium from terrestrial mud volcano.</title>
        <authorList>
            <person name="Khomyakova M.A."/>
            <person name="Merkel A.Y."/>
            <person name="Slobodkin A.I."/>
        </authorList>
    </citation>
    <scope>NUCLEOTIDE SEQUENCE</scope>
    <source>
        <strain evidence="8">M08fum</strain>
    </source>
</reference>
<dbReference type="Gene3D" id="3.30.450.20">
    <property type="entry name" value="PAS domain"/>
    <property type="match status" value="2"/>
</dbReference>
<evidence type="ECO:0000256" key="4">
    <source>
        <dbReference type="SAM" id="Coils"/>
    </source>
</evidence>
<dbReference type="NCBIfam" id="TIGR00229">
    <property type="entry name" value="sensory_box"/>
    <property type="match status" value="2"/>
</dbReference>
<dbReference type="SMART" id="SM00086">
    <property type="entry name" value="PAC"/>
    <property type="match status" value="2"/>
</dbReference>
<evidence type="ECO:0000259" key="6">
    <source>
        <dbReference type="PROSITE" id="PS50110"/>
    </source>
</evidence>
<keyword evidence="9" id="KW-1185">Reference proteome</keyword>
<dbReference type="RefSeq" id="WP_191155108.1">
    <property type="nucleotide sequence ID" value="NZ_JACWUN010000007.1"/>
</dbReference>
<gene>
    <name evidence="8" type="ORF">ICT70_07505</name>
</gene>
<evidence type="ECO:0000259" key="7">
    <source>
        <dbReference type="PROSITE" id="PS50112"/>
    </source>
</evidence>
<evidence type="ECO:0000256" key="2">
    <source>
        <dbReference type="ARBA" id="ARBA00012438"/>
    </source>
</evidence>
<organism evidence="8 9">
    <name type="scientific">Pelovirga terrestris</name>
    <dbReference type="NCBI Taxonomy" id="2771352"/>
    <lineage>
        <taxon>Bacteria</taxon>
        <taxon>Pseudomonadati</taxon>
        <taxon>Thermodesulfobacteriota</taxon>
        <taxon>Desulfuromonadia</taxon>
        <taxon>Geobacterales</taxon>
        <taxon>Geobacteraceae</taxon>
        <taxon>Pelovirga</taxon>
    </lineage>
</organism>
<feature type="coiled-coil region" evidence="4">
    <location>
        <begin position="11"/>
        <end position="38"/>
    </location>
</feature>
<keyword evidence="3" id="KW-0597">Phosphoprotein</keyword>
<dbReference type="SUPFAM" id="SSF52172">
    <property type="entry name" value="CheY-like"/>
    <property type="match status" value="1"/>
</dbReference>
<dbReference type="SMART" id="SM00387">
    <property type="entry name" value="HATPase_c"/>
    <property type="match status" value="1"/>
</dbReference>
<dbReference type="Proteomes" id="UP000632828">
    <property type="component" value="Unassembled WGS sequence"/>
</dbReference>
<comment type="caution">
    <text evidence="8">The sequence shown here is derived from an EMBL/GenBank/DDBJ whole genome shotgun (WGS) entry which is preliminary data.</text>
</comment>
<name>A0A8J6UP86_9BACT</name>
<accession>A0A8J6UP86</accession>
<dbReference type="InterPro" id="IPR001789">
    <property type="entry name" value="Sig_transdc_resp-reg_receiver"/>
</dbReference>
<dbReference type="Gene3D" id="3.40.50.2300">
    <property type="match status" value="1"/>
</dbReference>
<sequence>MTSGSKDSELLQQLVREVDALKQENQALKNQLADFEDKSSICQDLIKHAADAIFLGDPQGNITSANLSAFELSGYPQPELIGMNISRLFPVNELQREPLRYDLLQAGKTVHRQRQLLRKNGDLISIEMSARVLPDGTYHCFMRDISNRKKMEEALRYSEEKFSRAFKLSPDAVNINRLRDGVYIEINEGFTKAMGWTEEEVIGRSSLPGDLDIWCRAEDRQKLVDGLSADGEVHGLQAPFRSKDGRILIGLMSARLIEINGEPCLLSITRDITERVKAEEERRKLEEQMLQVQKLESLGVLAGGIAHDFNNILLAVLGHCELAQRRFNDETALANHLLQIKHAAGKAANLANQMLAYSGKGKFVVAPVNLSRLVLEMEPILAVSISKKALLRYDLNEDLPTVEADPTQLHQVIMNLVINASEAIGDHSGVIAVVTGAMDCDSHYLSETWLDEHLPEGRYVYVEVADTGCGMNSDQLDRIFEPFYSTKFTGRGLGMAAVLGIVRGHQGAIKLYSEVGKGSTFKVLLPASTLPETPADDIDTNITFSPGGLVLLIDDEEAILDIGTEMLEELGFEVLTAHDGLGAVELFRRHHKDIRFVLMDLTMPQMDGEQAYREFRRITKEVKVIICSGYNQQEVAQKFVGKGLAGFLKKPYQFSELIKAIQQLEVC</sequence>
<feature type="domain" description="PAS" evidence="7">
    <location>
        <begin position="45"/>
        <end position="84"/>
    </location>
</feature>
<feature type="coiled-coil region" evidence="4">
    <location>
        <begin position="268"/>
        <end position="298"/>
    </location>
</feature>
<feature type="domain" description="Response regulatory" evidence="6">
    <location>
        <begin position="549"/>
        <end position="665"/>
    </location>
</feature>
<dbReference type="EMBL" id="JACWUN010000007">
    <property type="protein sequence ID" value="MBD1400514.1"/>
    <property type="molecule type" value="Genomic_DNA"/>
</dbReference>
<dbReference type="Pfam" id="PF02518">
    <property type="entry name" value="HATPase_c"/>
    <property type="match status" value="1"/>
</dbReference>
<dbReference type="SUPFAM" id="SSF55874">
    <property type="entry name" value="ATPase domain of HSP90 chaperone/DNA topoisomerase II/histidine kinase"/>
    <property type="match status" value="1"/>
</dbReference>
<dbReference type="PROSITE" id="PS50112">
    <property type="entry name" value="PAS"/>
    <property type="match status" value="2"/>
</dbReference>
<feature type="modified residue" description="4-aspartylphosphate" evidence="3">
    <location>
        <position position="600"/>
    </location>
</feature>
<evidence type="ECO:0000313" key="8">
    <source>
        <dbReference type="EMBL" id="MBD1400514.1"/>
    </source>
</evidence>
<dbReference type="PROSITE" id="PS50110">
    <property type="entry name" value="RESPONSE_REGULATORY"/>
    <property type="match status" value="1"/>
</dbReference>
<dbReference type="Pfam" id="PF13426">
    <property type="entry name" value="PAS_9"/>
    <property type="match status" value="2"/>
</dbReference>
<dbReference type="PRINTS" id="PR00344">
    <property type="entry name" value="BCTRLSENSOR"/>
</dbReference>
<dbReference type="SUPFAM" id="SSF55785">
    <property type="entry name" value="PYP-like sensor domain (PAS domain)"/>
    <property type="match status" value="2"/>
</dbReference>
<comment type="catalytic activity">
    <reaction evidence="1">
        <text>ATP + protein L-histidine = ADP + protein N-phospho-L-histidine.</text>
        <dbReference type="EC" id="2.7.13.3"/>
    </reaction>
</comment>
<feature type="domain" description="Histidine kinase" evidence="5">
    <location>
        <begin position="304"/>
        <end position="529"/>
    </location>
</feature>
<dbReference type="SMART" id="SM00091">
    <property type="entry name" value="PAS"/>
    <property type="match status" value="2"/>
</dbReference>
<dbReference type="InterPro" id="IPR011006">
    <property type="entry name" value="CheY-like_superfamily"/>
</dbReference>
<evidence type="ECO:0000259" key="5">
    <source>
        <dbReference type="PROSITE" id="PS50109"/>
    </source>
</evidence>
<dbReference type="InterPro" id="IPR005467">
    <property type="entry name" value="His_kinase_dom"/>
</dbReference>
<evidence type="ECO:0000313" key="9">
    <source>
        <dbReference type="Proteomes" id="UP000632828"/>
    </source>
</evidence>
<evidence type="ECO:0000256" key="3">
    <source>
        <dbReference type="PROSITE-ProRule" id="PRU00169"/>
    </source>
</evidence>
<dbReference type="PANTHER" id="PTHR43065:SF42">
    <property type="entry name" value="TWO-COMPONENT SENSOR PPRA"/>
    <property type="match status" value="1"/>
</dbReference>
<dbReference type="InterPro" id="IPR001610">
    <property type="entry name" value="PAC"/>
</dbReference>
<proteinExistence type="predicted"/>